<dbReference type="AlphaFoldDB" id="A0A4C1Z5B5"/>
<dbReference type="EMBL" id="BGZK01001590">
    <property type="protein sequence ID" value="GBP82850.1"/>
    <property type="molecule type" value="Genomic_DNA"/>
</dbReference>
<gene>
    <name evidence="1" type="ORF">EVAR_34514_1</name>
</gene>
<proteinExistence type="predicted"/>
<evidence type="ECO:0000313" key="2">
    <source>
        <dbReference type="Proteomes" id="UP000299102"/>
    </source>
</evidence>
<evidence type="ECO:0000313" key="1">
    <source>
        <dbReference type="EMBL" id="GBP82850.1"/>
    </source>
</evidence>
<sequence length="156" mass="17256">MKKWVNRLQYRIPYHDPFIAYSVLTPQLNREARGFAKCCLDGTSTSPNGGMSNSYGGLFTHPPSGRPRTHGGRGNIGIVSRHTPAIRYSVINEMIEKLPQSRYKRGNVKGGTNNLETKDGLAALLPCLRPYLGNCPCLPIHITIKVEIKGRPTLTP</sequence>
<accession>A0A4C1Z5B5</accession>
<name>A0A4C1Z5B5_EUMVA</name>
<keyword evidence="2" id="KW-1185">Reference proteome</keyword>
<comment type="caution">
    <text evidence="1">The sequence shown here is derived from an EMBL/GenBank/DDBJ whole genome shotgun (WGS) entry which is preliminary data.</text>
</comment>
<reference evidence="1 2" key="1">
    <citation type="journal article" date="2019" name="Commun. Biol.">
        <title>The bagworm genome reveals a unique fibroin gene that provides high tensile strength.</title>
        <authorList>
            <person name="Kono N."/>
            <person name="Nakamura H."/>
            <person name="Ohtoshi R."/>
            <person name="Tomita M."/>
            <person name="Numata K."/>
            <person name="Arakawa K."/>
        </authorList>
    </citation>
    <scope>NUCLEOTIDE SEQUENCE [LARGE SCALE GENOMIC DNA]</scope>
</reference>
<organism evidence="1 2">
    <name type="scientific">Eumeta variegata</name>
    <name type="common">Bagworm moth</name>
    <name type="synonym">Eumeta japonica</name>
    <dbReference type="NCBI Taxonomy" id="151549"/>
    <lineage>
        <taxon>Eukaryota</taxon>
        <taxon>Metazoa</taxon>
        <taxon>Ecdysozoa</taxon>
        <taxon>Arthropoda</taxon>
        <taxon>Hexapoda</taxon>
        <taxon>Insecta</taxon>
        <taxon>Pterygota</taxon>
        <taxon>Neoptera</taxon>
        <taxon>Endopterygota</taxon>
        <taxon>Lepidoptera</taxon>
        <taxon>Glossata</taxon>
        <taxon>Ditrysia</taxon>
        <taxon>Tineoidea</taxon>
        <taxon>Psychidae</taxon>
        <taxon>Oiketicinae</taxon>
        <taxon>Eumeta</taxon>
    </lineage>
</organism>
<protein>
    <submittedName>
        <fullName evidence="1">Uncharacterized protein</fullName>
    </submittedName>
</protein>
<dbReference type="Proteomes" id="UP000299102">
    <property type="component" value="Unassembled WGS sequence"/>
</dbReference>